<name>A0ABT0ETA5_9PSED</name>
<evidence type="ECO:0000313" key="1">
    <source>
        <dbReference type="EMBL" id="MCK1788972.1"/>
    </source>
</evidence>
<keyword evidence="2" id="KW-1185">Reference proteome</keyword>
<evidence type="ECO:0000313" key="2">
    <source>
        <dbReference type="Proteomes" id="UP001299876"/>
    </source>
</evidence>
<reference evidence="1 2" key="1">
    <citation type="submission" date="2022-02" db="EMBL/GenBank/DDBJ databases">
        <title>Comparative genomics of the first Antarctic Pseudomonas spp. capable of biotransforming 2,4,6-Trinitrotoluene.</title>
        <authorList>
            <person name="Cabrera M.A."/>
            <person name="Marquez S.L."/>
            <person name="Perez-Donoso J.M."/>
        </authorList>
    </citation>
    <scope>NUCLEOTIDE SEQUENCE [LARGE SCALE GENOMIC DNA]</scope>
    <source>
        <strain evidence="1 2">TNT19</strain>
    </source>
</reference>
<protein>
    <submittedName>
        <fullName evidence="1">Uncharacterized protein</fullName>
    </submittedName>
</protein>
<comment type="caution">
    <text evidence="1">The sequence shown here is derived from an EMBL/GenBank/DDBJ whole genome shotgun (WGS) entry which is preliminary data.</text>
</comment>
<organism evidence="1 2">
    <name type="scientific">Pseudomonas violetae</name>
    <dbReference type="NCBI Taxonomy" id="2915813"/>
    <lineage>
        <taxon>Bacteria</taxon>
        <taxon>Pseudomonadati</taxon>
        <taxon>Pseudomonadota</taxon>
        <taxon>Gammaproteobacteria</taxon>
        <taxon>Pseudomonadales</taxon>
        <taxon>Pseudomonadaceae</taxon>
        <taxon>Pseudomonas</taxon>
    </lineage>
</organism>
<dbReference type="EMBL" id="JAKNRW010000001">
    <property type="protein sequence ID" value="MCK1788972.1"/>
    <property type="molecule type" value="Genomic_DNA"/>
</dbReference>
<sequence>MVQRWFKAVGTARDPPHYFVLCYELRWSIEESAGCFLRSACDHMLSFDHHLMLLLMIGFVKALAKEPRD</sequence>
<dbReference type="RefSeq" id="WP_247286658.1">
    <property type="nucleotide sequence ID" value="NZ_JAKNRW010000001.1"/>
</dbReference>
<proteinExistence type="predicted"/>
<accession>A0ABT0ETA5</accession>
<dbReference type="Proteomes" id="UP001299876">
    <property type="component" value="Unassembled WGS sequence"/>
</dbReference>
<gene>
    <name evidence="1" type="ORF">L9059_01970</name>
</gene>